<feature type="domain" description="HTH myb-type" evidence="11">
    <location>
        <begin position="93"/>
        <end position="147"/>
    </location>
</feature>
<evidence type="ECO:0000256" key="6">
    <source>
        <dbReference type="ARBA" id="ARBA00023163"/>
    </source>
</evidence>
<evidence type="ECO:0000256" key="9">
    <source>
        <dbReference type="SAM" id="MobiDB-lite"/>
    </source>
</evidence>
<evidence type="ECO:0000259" key="10">
    <source>
        <dbReference type="PROSITE" id="PS50090"/>
    </source>
</evidence>
<accession>A0A445DWC6</accession>
<keyword evidence="2" id="KW-0677">Repeat</keyword>
<reference evidence="12 13" key="1">
    <citation type="submission" date="2019-01" db="EMBL/GenBank/DDBJ databases">
        <title>Sequencing of cultivated peanut Arachis hypogaea provides insights into genome evolution and oil improvement.</title>
        <authorList>
            <person name="Chen X."/>
        </authorList>
    </citation>
    <scope>NUCLEOTIDE SEQUENCE [LARGE SCALE GENOMIC DNA]</scope>
    <source>
        <strain evidence="13">cv. Fuhuasheng</strain>
        <tissue evidence="12">Leaves</tissue>
    </source>
</reference>
<dbReference type="SMART" id="SM00717">
    <property type="entry name" value="SANT"/>
    <property type="match status" value="2"/>
</dbReference>
<protein>
    <recommendedName>
        <fullName evidence="8">Myb-related protein 123</fullName>
    </recommendedName>
</protein>
<dbReference type="PROSITE" id="PS51294">
    <property type="entry name" value="HTH_MYB"/>
    <property type="match status" value="2"/>
</dbReference>
<dbReference type="InterPro" id="IPR001005">
    <property type="entry name" value="SANT/Myb"/>
</dbReference>
<keyword evidence="5" id="KW-0010">Activator</keyword>
<dbReference type="Proteomes" id="UP000289738">
    <property type="component" value="Chromosome A03"/>
</dbReference>
<feature type="region of interest" description="Disordered" evidence="9">
    <location>
        <begin position="154"/>
        <end position="194"/>
    </location>
</feature>
<evidence type="ECO:0000256" key="4">
    <source>
        <dbReference type="ARBA" id="ARBA00023125"/>
    </source>
</evidence>
<dbReference type="PROSITE" id="PS50090">
    <property type="entry name" value="MYB_LIKE"/>
    <property type="match status" value="2"/>
</dbReference>
<dbReference type="GO" id="GO:0003677">
    <property type="term" value="F:DNA binding"/>
    <property type="evidence" value="ECO:0007669"/>
    <property type="project" value="UniProtKB-KW"/>
</dbReference>
<dbReference type="GO" id="GO:0005634">
    <property type="term" value="C:nucleus"/>
    <property type="evidence" value="ECO:0007669"/>
    <property type="project" value="UniProtKB-SubCell"/>
</dbReference>
<keyword evidence="6" id="KW-0804">Transcription</keyword>
<feature type="domain" description="Myb-like" evidence="10">
    <location>
        <begin position="40"/>
        <end position="92"/>
    </location>
</feature>
<dbReference type="SMR" id="A0A445DWC6"/>
<dbReference type="PANTHER" id="PTHR47999:SF86">
    <property type="entry name" value="MYB-RELATED PROTEIN MYB4-LIKE"/>
    <property type="match status" value="1"/>
</dbReference>
<evidence type="ECO:0000256" key="8">
    <source>
        <dbReference type="ARBA" id="ARBA00083772"/>
    </source>
</evidence>
<feature type="region of interest" description="Disordered" evidence="9">
    <location>
        <begin position="217"/>
        <end position="241"/>
    </location>
</feature>
<dbReference type="PANTHER" id="PTHR47999">
    <property type="entry name" value="TRANSCRIPTION FACTOR MYB8-RELATED-RELATED"/>
    <property type="match status" value="1"/>
</dbReference>
<evidence type="ECO:0000313" key="13">
    <source>
        <dbReference type="Proteomes" id="UP000289738"/>
    </source>
</evidence>
<dbReference type="InterPro" id="IPR009057">
    <property type="entry name" value="Homeodomain-like_sf"/>
</dbReference>
<evidence type="ECO:0000256" key="3">
    <source>
        <dbReference type="ARBA" id="ARBA00023015"/>
    </source>
</evidence>
<keyword evidence="13" id="KW-1185">Reference proteome</keyword>
<dbReference type="Pfam" id="PF00249">
    <property type="entry name" value="Myb_DNA-binding"/>
    <property type="match status" value="2"/>
</dbReference>
<dbReference type="InterPro" id="IPR017930">
    <property type="entry name" value="Myb_dom"/>
</dbReference>
<dbReference type="CDD" id="cd00167">
    <property type="entry name" value="SANT"/>
    <property type="match status" value="2"/>
</dbReference>
<dbReference type="AlphaFoldDB" id="A0A445DWC6"/>
<dbReference type="FunFam" id="1.10.10.60:FF:000001">
    <property type="entry name" value="MYB-related transcription factor"/>
    <property type="match status" value="1"/>
</dbReference>
<dbReference type="EMBL" id="SDMP01000003">
    <property type="protein sequence ID" value="RYR67485.1"/>
    <property type="molecule type" value="Genomic_DNA"/>
</dbReference>
<name>A0A445DWC6_ARAHY</name>
<dbReference type="STRING" id="3818.A0A445DWC6"/>
<gene>
    <name evidence="12" type="ORF">Ahy_A03g013867</name>
</gene>
<dbReference type="FunFam" id="1.10.10.60:FF:000302">
    <property type="entry name" value="Transcription factor TT2"/>
    <property type="match status" value="1"/>
</dbReference>
<evidence type="ECO:0000259" key="11">
    <source>
        <dbReference type="PROSITE" id="PS51294"/>
    </source>
</evidence>
<feature type="domain" description="Myb-like" evidence="10">
    <location>
        <begin position="93"/>
        <end position="143"/>
    </location>
</feature>
<evidence type="ECO:0000256" key="2">
    <source>
        <dbReference type="ARBA" id="ARBA00022737"/>
    </source>
</evidence>
<comment type="subcellular location">
    <subcellularLocation>
        <location evidence="1">Nucleus</location>
    </subcellularLocation>
</comment>
<dbReference type="Gene3D" id="1.10.10.60">
    <property type="entry name" value="Homeodomain-like"/>
    <property type="match status" value="2"/>
</dbReference>
<keyword evidence="3" id="KW-0805">Transcription regulation</keyword>
<dbReference type="SUPFAM" id="SSF46689">
    <property type="entry name" value="Homeodomain-like"/>
    <property type="match status" value="1"/>
</dbReference>
<comment type="caution">
    <text evidence="12">The sequence shown here is derived from an EMBL/GenBank/DDBJ whole genome shotgun (WGS) entry which is preliminary data.</text>
</comment>
<dbReference type="Gramene" id="arahy.Tifrunner.gnm2.ann2.Ah03g290400.1">
    <property type="protein sequence ID" value="arahy.Tifrunner.gnm2.ann2.Ah03g290400.1-CDS"/>
    <property type="gene ID" value="arahy.Tifrunner.gnm2.ann2.Ah03g290400"/>
</dbReference>
<evidence type="ECO:0000313" key="12">
    <source>
        <dbReference type="EMBL" id="RYR67485.1"/>
    </source>
</evidence>
<dbReference type="InterPro" id="IPR015495">
    <property type="entry name" value="Myb_TF_plants"/>
</dbReference>
<organism evidence="12 13">
    <name type="scientific">Arachis hypogaea</name>
    <name type="common">Peanut</name>
    <dbReference type="NCBI Taxonomy" id="3818"/>
    <lineage>
        <taxon>Eukaryota</taxon>
        <taxon>Viridiplantae</taxon>
        <taxon>Streptophyta</taxon>
        <taxon>Embryophyta</taxon>
        <taxon>Tracheophyta</taxon>
        <taxon>Spermatophyta</taxon>
        <taxon>Magnoliopsida</taxon>
        <taxon>eudicotyledons</taxon>
        <taxon>Gunneridae</taxon>
        <taxon>Pentapetalae</taxon>
        <taxon>rosids</taxon>
        <taxon>fabids</taxon>
        <taxon>Fabales</taxon>
        <taxon>Fabaceae</taxon>
        <taxon>Papilionoideae</taxon>
        <taxon>50 kb inversion clade</taxon>
        <taxon>dalbergioids sensu lato</taxon>
        <taxon>Dalbergieae</taxon>
        <taxon>Pterocarpus clade</taxon>
        <taxon>Arachis</taxon>
    </lineage>
</organism>
<evidence type="ECO:0000256" key="5">
    <source>
        <dbReference type="ARBA" id="ARBA00023159"/>
    </source>
</evidence>
<evidence type="ECO:0000256" key="1">
    <source>
        <dbReference type="ARBA" id="ARBA00004123"/>
    </source>
</evidence>
<feature type="compositionally biased region" description="Low complexity" evidence="9">
    <location>
        <begin position="217"/>
        <end position="237"/>
    </location>
</feature>
<keyword evidence="7" id="KW-0539">Nucleus</keyword>
<sequence length="369" mass="41611">MLDSDLLLLTGYTTQLFCVFVRDHQRHTIIIMGRSPCCSKEGLNRGAWTAQEDKILRDYISLHGQGKWRNLPQRAGLKRCGKSCRLRWLNYLRPDIKRGNISEDEEELIIRLHKLLGNRWSLIAGRLPGRTDNEIKNYWNTNLGKRVRDLQTISSASSQQPNETNNNIQKPTTMPPTTNKVVSTTTPSLSPLNDSHSLLVRTKASKCSKSLFLDHSSTTTTSLQQNKTSSNNNNNNDNSHELDETAADHVLLPPPGLLLPSNGDNNNTMVMMMMEMGTNSEEYKEISTTELLLDFDVGDICLHSLLNSDFEDICDFGYNNSNSNCEDLFGFSPPEQMQLDSSDEVLKEATVPSNFPDETNNIVQNIQFL</sequence>
<feature type="domain" description="HTH myb-type" evidence="11">
    <location>
        <begin position="40"/>
        <end position="92"/>
    </location>
</feature>
<evidence type="ECO:0000256" key="7">
    <source>
        <dbReference type="ARBA" id="ARBA00023242"/>
    </source>
</evidence>
<proteinExistence type="predicted"/>
<keyword evidence="4" id="KW-0238">DNA-binding</keyword>